<proteinExistence type="inferred from homology"/>
<gene>
    <name evidence="6" type="ORF">QC763_406820</name>
</gene>
<evidence type="ECO:0008006" key="8">
    <source>
        <dbReference type="Google" id="ProtNLM"/>
    </source>
</evidence>
<accession>A0ABR0HDG5</accession>
<keyword evidence="2" id="KW-0121">Carboxypeptidase</keyword>
<evidence type="ECO:0000313" key="7">
    <source>
        <dbReference type="Proteomes" id="UP001326199"/>
    </source>
</evidence>
<dbReference type="InterPro" id="IPR029058">
    <property type="entry name" value="AB_hydrolase_fold"/>
</dbReference>
<dbReference type="SUPFAM" id="SSF53474">
    <property type="entry name" value="alpha/beta-Hydrolases"/>
    <property type="match status" value="1"/>
</dbReference>
<evidence type="ECO:0000256" key="2">
    <source>
        <dbReference type="ARBA" id="ARBA00022645"/>
    </source>
</evidence>
<dbReference type="Proteomes" id="UP001326199">
    <property type="component" value="Unassembled WGS sequence"/>
</dbReference>
<evidence type="ECO:0000256" key="1">
    <source>
        <dbReference type="ARBA" id="ARBA00009431"/>
    </source>
</evidence>
<keyword evidence="3" id="KW-0645">Protease</keyword>
<dbReference type="RefSeq" id="XP_062766074.1">
    <property type="nucleotide sequence ID" value="XM_062912320.1"/>
</dbReference>
<evidence type="ECO:0000256" key="3">
    <source>
        <dbReference type="ARBA" id="ARBA00022670"/>
    </source>
</evidence>
<evidence type="ECO:0000256" key="5">
    <source>
        <dbReference type="ARBA" id="ARBA00023180"/>
    </source>
</evidence>
<dbReference type="PANTHER" id="PTHR11802:SF404">
    <property type="entry name" value="CARBOXYPEPTIDASE"/>
    <property type="match status" value="1"/>
</dbReference>
<dbReference type="Pfam" id="PF00450">
    <property type="entry name" value="Peptidase_S10"/>
    <property type="match status" value="1"/>
</dbReference>
<dbReference type="InterPro" id="IPR001563">
    <property type="entry name" value="Peptidase_S10"/>
</dbReference>
<name>A0ABR0HDG5_9PEZI</name>
<comment type="caution">
    <text evidence="6">The sequence shown here is derived from an EMBL/GenBank/DDBJ whole genome shotgun (WGS) entry which is preliminary data.</text>
</comment>
<dbReference type="PANTHER" id="PTHR11802">
    <property type="entry name" value="SERINE PROTEASE FAMILY S10 SERINE CARBOXYPEPTIDASE"/>
    <property type="match status" value="1"/>
</dbReference>
<reference evidence="6 7" key="1">
    <citation type="journal article" date="2023" name="bioRxiv">
        <title>High-quality genome assemblies of four members of thePodospora anserinaspecies complex.</title>
        <authorList>
            <person name="Ament-Velasquez S.L."/>
            <person name="Vogan A.A."/>
            <person name="Wallerman O."/>
            <person name="Hartmann F."/>
            <person name="Gautier V."/>
            <person name="Silar P."/>
            <person name="Giraud T."/>
            <person name="Johannesson H."/>
        </authorList>
    </citation>
    <scope>NUCLEOTIDE SEQUENCE [LARGE SCALE GENOMIC DNA]</scope>
    <source>
        <strain evidence="6 7">CBS 411.78</strain>
    </source>
</reference>
<dbReference type="GeneID" id="87932663"/>
<evidence type="ECO:0000313" key="6">
    <source>
        <dbReference type="EMBL" id="KAK4666108.1"/>
    </source>
</evidence>
<dbReference type="EMBL" id="JAFFHB010000005">
    <property type="protein sequence ID" value="KAK4666108.1"/>
    <property type="molecule type" value="Genomic_DNA"/>
</dbReference>
<protein>
    <recommendedName>
        <fullName evidence="8">Carboxypeptidase</fullName>
    </recommendedName>
</protein>
<keyword evidence="7" id="KW-1185">Reference proteome</keyword>
<keyword evidence="5" id="KW-0325">Glycoprotein</keyword>
<dbReference type="Gene3D" id="3.40.50.1820">
    <property type="entry name" value="alpha/beta hydrolase"/>
    <property type="match status" value="1"/>
</dbReference>
<keyword evidence="4" id="KW-0378">Hydrolase</keyword>
<evidence type="ECO:0000256" key="4">
    <source>
        <dbReference type="ARBA" id="ARBA00022801"/>
    </source>
</evidence>
<organism evidence="6 7">
    <name type="scientific">Podospora pseudopauciseta</name>
    <dbReference type="NCBI Taxonomy" id="2093780"/>
    <lineage>
        <taxon>Eukaryota</taxon>
        <taxon>Fungi</taxon>
        <taxon>Dikarya</taxon>
        <taxon>Ascomycota</taxon>
        <taxon>Pezizomycotina</taxon>
        <taxon>Sordariomycetes</taxon>
        <taxon>Sordariomycetidae</taxon>
        <taxon>Sordariales</taxon>
        <taxon>Podosporaceae</taxon>
        <taxon>Podospora</taxon>
    </lineage>
</organism>
<comment type="similarity">
    <text evidence="1">Belongs to the peptidase S10 family.</text>
</comment>
<sequence length="687" mass="74717">MFWSKVPAEPCFDFLSIWLLSKCIDSTELTMLLSRSVRLFCACFSVTALAQFVPLQDANLTTLNAAHDPNITISYKVPKGACKTALDAQKQFSGWVNIPVEGRSTSLFFWFIEAREPTSALTIWLNGGTGGSSMSGFWQENGPCEVVEKDKDHLEVKAREWGWDRASNMLYIDLPSVGFSYTTPITNGSYDFYNATTIFPPEPVPKWSSPWAFMNGTFSSPYPLNSSANTTATARLVWHLLQTFLSTFPQYNTPSNSSTGISLFAKGTTAPLAALLASYFHSQNPSTSSTTLSTTLPIKITSLGLLSPCGLDPLSQAQSYVTMALNNTFHLPLLTQDQTTPIMSAYHRRRGCSDLLLPCRHPSSSTNSETLLVCLQAWECIYGLTIPYQQHTSRSLYDISSPSFDPLPNQTYLTFLNSPKFLSAIGSPINFTDLPPPLPALRDDPLVAIKELLSQGVRIALLSGDRDYLCNWYSGQSTSLSIAGSFSRYNAFHTTGYAPLLTNKTYTGGSTRQLSNLSFTRVYDAGHFPSHSQAETTFEIFSRIILGSSISTGEKVNLASFATKGTPEADKTGPELLATNVPNARCYIRKVADTCDDESVRAVLRGEGVVINGVWYNSAGDWQLPGQRSDGEAAGEEAAPTSTIMTGIFTTSLSAAKPTSSSGGSSAWDNPARGLLMVSVLAGLLLL</sequence>